<dbReference type="GO" id="GO:0016020">
    <property type="term" value="C:membrane"/>
    <property type="evidence" value="ECO:0007669"/>
    <property type="project" value="InterPro"/>
</dbReference>
<dbReference type="Gene3D" id="2.60.120.260">
    <property type="entry name" value="Galactose-binding domain-like"/>
    <property type="match status" value="1"/>
</dbReference>
<dbReference type="Gene3D" id="1.50.10.100">
    <property type="entry name" value="Chondroitin AC/alginate lyase"/>
    <property type="match status" value="1"/>
</dbReference>
<dbReference type="GO" id="GO:0005576">
    <property type="term" value="C:extracellular region"/>
    <property type="evidence" value="ECO:0007669"/>
    <property type="project" value="InterPro"/>
</dbReference>
<dbReference type="GO" id="GO:0016837">
    <property type="term" value="F:carbon-oxygen lyase activity, acting on polysaccharides"/>
    <property type="evidence" value="ECO:0007669"/>
    <property type="project" value="UniProtKB-ARBA"/>
</dbReference>
<dbReference type="SUPFAM" id="SSF49313">
    <property type="entry name" value="Cadherin-like"/>
    <property type="match status" value="1"/>
</dbReference>
<evidence type="ECO:0000256" key="6">
    <source>
        <dbReference type="SAM" id="SignalP"/>
    </source>
</evidence>
<comment type="similarity">
    <text evidence="1">Belongs to the polysaccharide lyase 8 family.</text>
</comment>
<feature type="domain" description="SLH" evidence="9">
    <location>
        <begin position="1908"/>
        <end position="1967"/>
    </location>
</feature>
<feature type="active site" evidence="4">
    <location>
        <position position="637"/>
    </location>
</feature>
<dbReference type="SUPFAM" id="SSF49785">
    <property type="entry name" value="Galactose-binding domain-like"/>
    <property type="match status" value="1"/>
</dbReference>
<evidence type="ECO:0000259" key="7">
    <source>
        <dbReference type="PROSITE" id="PS50022"/>
    </source>
</evidence>
<dbReference type="Gene3D" id="2.60.220.10">
    <property type="entry name" value="Polysaccharide lyase family 8-like, C-terminal"/>
    <property type="match status" value="1"/>
</dbReference>
<dbReference type="Gene3D" id="2.70.98.10">
    <property type="match status" value="1"/>
</dbReference>
<evidence type="ECO:0000256" key="4">
    <source>
        <dbReference type="PIRSR" id="PIRSR638970-1"/>
    </source>
</evidence>
<dbReference type="CDD" id="cd00063">
    <property type="entry name" value="FN3"/>
    <property type="match status" value="1"/>
</dbReference>
<dbReference type="EMBL" id="JANIPJ010000003">
    <property type="protein sequence ID" value="MCR2803554.1"/>
    <property type="molecule type" value="Genomic_DNA"/>
</dbReference>
<dbReference type="Proteomes" id="UP001141950">
    <property type="component" value="Unassembled WGS sequence"/>
</dbReference>
<keyword evidence="2 6" id="KW-0732">Signal</keyword>
<dbReference type="InterPro" id="IPR011071">
    <property type="entry name" value="Lyase_8-like_C"/>
</dbReference>
<dbReference type="InterPro" id="IPR008964">
    <property type="entry name" value="Invasin/intimin_cell_adhesion"/>
</dbReference>
<dbReference type="InterPro" id="IPR003961">
    <property type="entry name" value="FN3_dom"/>
</dbReference>
<dbReference type="Pfam" id="PF02884">
    <property type="entry name" value="Lyase_8_C"/>
    <property type="match status" value="1"/>
</dbReference>
<dbReference type="SMART" id="SM00060">
    <property type="entry name" value="FN3"/>
    <property type="match status" value="1"/>
</dbReference>
<dbReference type="Gene3D" id="2.60.40.1080">
    <property type="match status" value="1"/>
</dbReference>
<dbReference type="SUPFAM" id="SSF74650">
    <property type="entry name" value="Galactose mutarotase-like"/>
    <property type="match status" value="1"/>
</dbReference>
<gene>
    <name evidence="10" type="ORF">NQZ67_06615</name>
</gene>
<keyword evidence="11" id="KW-1185">Reference proteome</keyword>
<reference evidence="10" key="1">
    <citation type="submission" date="2022-08" db="EMBL/GenBank/DDBJ databases">
        <title>The genomic sequence of strain Paenibacillus sp. SCIV0701.</title>
        <authorList>
            <person name="Zhao H."/>
        </authorList>
    </citation>
    <scope>NUCLEOTIDE SEQUENCE</scope>
    <source>
        <strain evidence="10">SCIV0701</strain>
    </source>
</reference>
<proteinExistence type="inferred from homology"/>
<feature type="active site" evidence="4">
    <location>
        <position position="705"/>
    </location>
</feature>
<dbReference type="InterPro" id="IPR014718">
    <property type="entry name" value="GH-type_carb-bd"/>
</dbReference>
<dbReference type="Pfam" id="PF00754">
    <property type="entry name" value="F5_F8_type_C"/>
    <property type="match status" value="1"/>
</dbReference>
<evidence type="ECO:0000259" key="9">
    <source>
        <dbReference type="PROSITE" id="PS51272"/>
    </source>
</evidence>
<dbReference type="PROSITE" id="PS50853">
    <property type="entry name" value="FN3"/>
    <property type="match status" value="1"/>
</dbReference>
<dbReference type="Pfam" id="PF00395">
    <property type="entry name" value="SLH"/>
    <property type="match status" value="3"/>
</dbReference>
<protein>
    <submittedName>
        <fullName evidence="10">S-layer homology domain-containing protein</fullName>
    </submittedName>
</protein>
<feature type="signal peptide" evidence="6">
    <location>
        <begin position="1"/>
        <end position="25"/>
    </location>
</feature>
<dbReference type="InterPro" id="IPR008929">
    <property type="entry name" value="Chondroitin_lyas"/>
</dbReference>
<dbReference type="InterPro" id="IPR012970">
    <property type="entry name" value="Lyase_8_alpha_N"/>
</dbReference>
<dbReference type="GO" id="GO:0030246">
    <property type="term" value="F:carbohydrate binding"/>
    <property type="evidence" value="ECO:0007669"/>
    <property type="project" value="InterPro"/>
</dbReference>
<dbReference type="InterPro" id="IPR003159">
    <property type="entry name" value="Lyase_8_central_dom"/>
</dbReference>
<dbReference type="PANTHER" id="PTHR38481:SF1">
    <property type="entry name" value="HYALURONATE LYASE"/>
    <property type="match status" value="1"/>
</dbReference>
<dbReference type="InterPro" id="IPR008979">
    <property type="entry name" value="Galactose-bd-like_sf"/>
</dbReference>
<dbReference type="InterPro" id="IPR036116">
    <property type="entry name" value="FN3_sf"/>
</dbReference>
<evidence type="ECO:0000256" key="2">
    <source>
        <dbReference type="ARBA" id="ARBA00022729"/>
    </source>
</evidence>
<feature type="domain" description="SLH" evidence="9">
    <location>
        <begin position="1844"/>
        <end position="1907"/>
    </location>
</feature>
<feature type="domain" description="SLH" evidence="9">
    <location>
        <begin position="1972"/>
        <end position="2025"/>
    </location>
</feature>
<dbReference type="PROSITE" id="PS51272">
    <property type="entry name" value="SLH"/>
    <property type="match status" value="3"/>
</dbReference>
<evidence type="ECO:0000256" key="1">
    <source>
        <dbReference type="ARBA" id="ARBA00006699"/>
    </source>
</evidence>
<comment type="caution">
    <text evidence="10">The sequence shown here is derived from an EMBL/GenBank/DDBJ whole genome shotgun (WGS) entry which is preliminary data.</text>
</comment>
<feature type="region of interest" description="Disordered" evidence="5">
    <location>
        <begin position="1618"/>
        <end position="1652"/>
    </location>
</feature>
<feature type="domain" description="Fibronectin type-III" evidence="8">
    <location>
        <begin position="1212"/>
        <end position="1303"/>
    </location>
</feature>
<accession>A0A9X2S7P2</accession>
<evidence type="ECO:0000256" key="3">
    <source>
        <dbReference type="ARBA" id="ARBA00023239"/>
    </source>
</evidence>
<dbReference type="Pfam" id="PF05345">
    <property type="entry name" value="He_PIG"/>
    <property type="match status" value="1"/>
</dbReference>
<dbReference type="PROSITE" id="PS50022">
    <property type="entry name" value="FA58C_3"/>
    <property type="match status" value="1"/>
</dbReference>
<dbReference type="GO" id="GO:0005509">
    <property type="term" value="F:calcium ion binding"/>
    <property type="evidence" value="ECO:0007669"/>
    <property type="project" value="InterPro"/>
</dbReference>
<feature type="chain" id="PRO_5040776986" evidence="6">
    <location>
        <begin position="26"/>
        <end position="2025"/>
    </location>
</feature>
<organism evidence="10 11">
    <name type="scientific">Paenibacillus soyae</name>
    <dbReference type="NCBI Taxonomy" id="2969249"/>
    <lineage>
        <taxon>Bacteria</taxon>
        <taxon>Bacillati</taxon>
        <taxon>Bacillota</taxon>
        <taxon>Bacilli</taxon>
        <taxon>Bacillales</taxon>
        <taxon>Paenibacillaceae</taxon>
        <taxon>Paenibacillus</taxon>
    </lineage>
</organism>
<dbReference type="SUPFAM" id="SSF49265">
    <property type="entry name" value="Fibronectin type III"/>
    <property type="match status" value="1"/>
</dbReference>
<dbReference type="SUPFAM" id="SSF49863">
    <property type="entry name" value="Hyaluronate lyase-like, C-terminal domain"/>
    <property type="match status" value="1"/>
</dbReference>
<evidence type="ECO:0000313" key="10">
    <source>
        <dbReference type="EMBL" id="MCR2803554.1"/>
    </source>
</evidence>
<dbReference type="InterPro" id="IPR004103">
    <property type="entry name" value="Lyase_8_C"/>
</dbReference>
<dbReference type="InterPro" id="IPR015919">
    <property type="entry name" value="Cadherin-like_sf"/>
</dbReference>
<keyword evidence="3" id="KW-0456">Lyase</keyword>
<dbReference type="InterPro" id="IPR011013">
    <property type="entry name" value="Gal_mutarotase_sf_dom"/>
</dbReference>
<sequence>MSKWKRGLSWLCILAVLVTSVPAMPAVFAMENEIPPDTSNVNLALLAVPAQGGSIIASNVGWASNPAEKMNDGKLDSGRWGAGGGEDTDHTVDLAFAGPQTINKAVIYNYRGSQSESRKRIAEFKLQYSNDEGEVKEWTDAYHRTETTILPGGNSTGSPNPNVFEFPAFTAKYVRLHIIKGYQPSIFEFQLFNDQRDPLITTTELQDGKEGAVFNAVLESRGKAPLTWTLESGALPAGLSLAEDGTISGTPESGTAGDHAFTVKAVNSYTLTGAAAPVSGSHSRQITLTVIGADIVLPIDLNVPGALTIPEGEIRRVKAADGTALTFTSNDTSVVEIENNGFILAKAPGTAVITGTASDGSGKVGSSIVTVEAPAYTDIERMRRKYRESMVPYESLDLADPAVKAAVDSVYAIAENLYEGPDGLKGKIVNGQLTGPRPWTISTEPMGTQSYPVGTHYSNVYTLTQAFLLPGKYYHDPELYDHIVITLEWLLRNVFKNSGITNTAANALIEQYGDTDAKTQGSERSANWYHYGLGIPSNSGKILTLLADTGFPEDLKEAYLERIHIFSPSSNDRFNLQSNPEAANKIDSCIIIMAHGLLADDEARVRQAANELFSSGTIETNKTGGNGYYWDGSQIAHSYWAYSLGYGISILNGLSTVVSVVGGESIDGSPITFNQTYFNNFMNTFDITYLTSVWKGAAMPGLGGRGISRQEAVTNWARNLTALLSRLYPVVPAEKQSAVKAAVKSWVQHAPEILNSTNLSQNRELAAFVSDSTPAGEWEGIFAQNNQSRVFWREDDFAFSVSTNNTNINTFPLEVGNGENYKGVHTGDGMTYLFLENDINQYAGSFFATVDPVHMPGSTVEVRADGWQAYTRDNGPNSRRNSKHTWAGTSVLTDKDGKQYGASGFLMDLSGATAEGTTAPSTLDMDVTANKSWFMLGDKIIALGSNVTSTKGRPVDTTIESRRLPSGSGVLTYNGAAVSAFDQKTATPGSYAHLSYGDGAQIGYAFPGEGQNISIGLQDHTGSWYETNRNYSNTPITEPYADIYINHGTNPSGDTYEYVLLPNYSADQTAAFAANPGYTVAAQTATLHAVYDHAAKVLLINNFAGTAATVTSPGTGINYEIDRAASVIIREHDNGQVEVGILDPTSGNNGVTVTIKDRKGYKLSGDNMTVTQNGNNIVTKVTAPTAGGKKFNTWQASLDVMSLDEEIPPPNAPRNAAVESIDAYSATLTWQEPDNAGEYAQLTYEIRYMRGGTEQVVEVPGGTTSFYVYPLEKGTAYEFSLFSKDRGTLSETSAKALGTTTDYSAPIDFEWAAAGDTVVGPKADNVTTGTIGGRPFWTFNDTGTPGENKAAVVQDGDTKALEVTSGATNNTNGQLSYSFSPINSGVFEFSFRAKASGGAGIMNGIHLLGTVNGVENVPVVSVVSDTGKWTYEIMNNNADQNQTLTNTRPWEVPVAITDWVTIRMIVDFDRKAATVLVDDKVLVKDEAFRYRSGTSAGSPGRYTNDQYTAITGFQVKTRWGGDAGNAIRVDDFYLSPQALDGAVTIDNTAPKAGDTVTATYDGYHIGDLLYTWTAGSRVIPGSSASYTVSAEDEGKALTVVVTSGYETGSRSASVTVAESAVAPGSGDGGNSPSTPTAPAYSADVTTGSGSDSAVPINVDTKSGTASVDIGSQGLHQGKTIFIAMPSIPSVKTYTVGIPFPSLSTTDARSTMTLDTSMGSVTVPSNMLTGVSGISGGKAEISIGQGDKDRLPADVKAAIGDKPLIELTLSIDGKRTDGSNPGASVTVSIPYTPTAAELANPESIVIWFIDGSGKIMTIPNGKYAPATGRVTFQTTHFSDYAVAYNKVSFKDVVPSAWYTKAVSFIAAREMTSGTGNGHYSPDARLTRGEFIVMMMRAYGIEPDANPADNFSDAGNAYYSGYLAAAKRLGITAGIGDKKYAPGKEITRQAMFTLLYNALKVIGQLPQGDSGKTLSDFADAEQINGWAKDAMSLLVQTGTVGGNAGKLAPNGTATRAEMAQVLYRLLG</sequence>
<dbReference type="SUPFAM" id="SSF48230">
    <property type="entry name" value="Chondroitin AC/alginate lyase"/>
    <property type="match status" value="1"/>
</dbReference>
<dbReference type="PANTHER" id="PTHR38481">
    <property type="entry name" value="HYALURONATE LYASE"/>
    <property type="match status" value="1"/>
</dbReference>
<dbReference type="Pfam" id="PF00041">
    <property type="entry name" value="fn3"/>
    <property type="match status" value="1"/>
</dbReference>
<dbReference type="InterPro" id="IPR038970">
    <property type="entry name" value="Lyase_8"/>
</dbReference>
<name>A0A9X2S7P2_9BACL</name>
<dbReference type="InterPro" id="IPR000421">
    <property type="entry name" value="FA58C"/>
</dbReference>
<dbReference type="InterPro" id="IPR013783">
    <property type="entry name" value="Ig-like_fold"/>
</dbReference>
<feature type="domain" description="F5/8 type C" evidence="7">
    <location>
        <begin position="38"/>
        <end position="194"/>
    </location>
</feature>
<evidence type="ECO:0000313" key="11">
    <source>
        <dbReference type="Proteomes" id="UP001141950"/>
    </source>
</evidence>
<dbReference type="GO" id="GO:0005975">
    <property type="term" value="P:carbohydrate metabolic process"/>
    <property type="evidence" value="ECO:0007669"/>
    <property type="project" value="InterPro"/>
</dbReference>
<dbReference type="RefSeq" id="WP_257443934.1">
    <property type="nucleotide sequence ID" value="NZ_JANIPJ010000003.1"/>
</dbReference>
<dbReference type="InterPro" id="IPR001119">
    <property type="entry name" value="SLH_dom"/>
</dbReference>
<evidence type="ECO:0000259" key="8">
    <source>
        <dbReference type="PROSITE" id="PS50853"/>
    </source>
</evidence>
<feature type="active site" evidence="4">
    <location>
        <position position="646"/>
    </location>
</feature>
<dbReference type="Pfam" id="PF02278">
    <property type="entry name" value="Lyase_8"/>
    <property type="match status" value="1"/>
</dbReference>
<evidence type="ECO:0000256" key="5">
    <source>
        <dbReference type="SAM" id="MobiDB-lite"/>
    </source>
</evidence>
<dbReference type="Pfam" id="PF08124">
    <property type="entry name" value="Lyase_8_N"/>
    <property type="match status" value="1"/>
</dbReference>
<dbReference type="Gene3D" id="2.60.40.10">
    <property type="entry name" value="Immunoglobulins"/>
    <property type="match status" value="2"/>
</dbReference>
<dbReference type="SUPFAM" id="SSF49373">
    <property type="entry name" value="Invasin/intimin cell-adhesion fragments"/>
    <property type="match status" value="1"/>
</dbReference>